<dbReference type="EMBL" id="JJRA01000101">
    <property type="protein sequence ID" value="KKI02609.1"/>
    <property type="molecule type" value="Genomic_DNA"/>
</dbReference>
<dbReference type="EMBL" id="JJPF01000092">
    <property type="protein sequence ID" value="KKG41948.1"/>
    <property type="molecule type" value="Genomic_DNA"/>
</dbReference>
<evidence type="ECO:0000313" key="37">
    <source>
        <dbReference type="Proteomes" id="UP000033835"/>
    </source>
</evidence>
<evidence type="ECO:0000313" key="43">
    <source>
        <dbReference type="Proteomes" id="UP000034040"/>
    </source>
</evidence>
<dbReference type="Proteomes" id="UP000034195">
    <property type="component" value="Unassembled WGS sequence"/>
</dbReference>
<evidence type="ECO:0000313" key="44">
    <source>
        <dbReference type="Proteomes" id="UP000034142"/>
    </source>
</evidence>
<evidence type="ECO:0000313" key="63">
    <source>
        <dbReference type="Proteomes" id="UP000034817"/>
    </source>
</evidence>
<dbReference type="EMBL" id="JJQE01000024">
    <property type="protein sequence ID" value="KKH31859.1"/>
    <property type="molecule type" value="Genomic_DNA"/>
</dbReference>
<evidence type="ECO:0000313" key="28">
    <source>
        <dbReference type="EMBL" id="KKH79317.1"/>
    </source>
</evidence>
<organism evidence="28 67">
    <name type="scientific">Methanosarcina mazei</name>
    <name type="common">Methanosarcina frisia</name>
    <dbReference type="NCBI Taxonomy" id="2209"/>
    <lineage>
        <taxon>Archaea</taxon>
        <taxon>Methanobacteriati</taxon>
        <taxon>Methanobacteriota</taxon>
        <taxon>Stenosarchaea group</taxon>
        <taxon>Methanomicrobia</taxon>
        <taxon>Methanosarcinales</taxon>
        <taxon>Methanosarcinaceae</taxon>
        <taxon>Methanosarcina</taxon>
    </lineage>
</organism>
<dbReference type="EMBL" id="JJQN01000091">
    <property type="protein sequence ID" value="KKH59579.1"/>
    <property type="molecule type" value="Genomic_DNA"/>
</dbReference>
<dbReference type="Proteomes" id="UP000034142">
    <property type="component" value="Unassembled WGS sequence"/>
</dbReference>
<evidence type="ECO:0000313" key="5">
    <source>
        <dbReference type="EMBL" id="KKG41948.1"/>
    </source>
</evidence>
<dbReference type="EMBL" id="JJQR01000002">
    <property type="protein sequence ID" value="KKH79317.1"/>
    <property type="molecule type" value="Genomic_DNA"/>
</dbReference>
<dbReference type="EMBL" id="JJPW01000048">
    <property type="protein sequence ID" value="KKH01333.1"/>
    <property type="molecule type" value="Genomic_DNA"/>
</dbReference>
<dbReference type="EMBL" id="JJPD01000010">
    <property type="protein sequence ID" value="KKG46148.1"/>
    <property type="molecule type" value="Genomic_DNA"/>
</dbReference>
<evidence type="ECO:0000313" key="38">
    <source>
        <dbReference type="Proteomes" id="UP000033864"/>
    </source>
</evidence>
<reference evidence="36 37" key="1">
    <citation type="journal article" date="2015" name="ISME J.">
        <title>Genomic and phenotypic differentiation among Methanosarcina mazei populations from Columbia River sediment.</title>
        <authorList>
            <person name="Youngblut N.D."/>
            <person name="Wirth J.S."/>
            <person name="Henriksen J.R."/>
            <person name="Smith M."/>
            <person name="Simon H."/>
            <person name="Metcalf W.W."/>
            <person name="Whitaker R.J."/>
        </authorList>
    </citation>
    <scope>NUCLEOTIDE SEQUENCE [LARGE SCALE GENOMIC DNA]</scope>
    <source>
        <strain evidence="18 66">1.F.M.0.5</strain>
        <strain evidence="19 62">1.H.A.1A.1</strain>
        <strain evidence="20 42">1.H.A.1A.3</strain>
        <strain evidence="21 38">1.H.A.1A.6</strain>
        <strain evidence="22 48">1.H.A.2.3</strain>
        <strain evidence="23 52">1.H.A.2.6</strain>
        <strain evidence="24 61">1.H.A.2.7</strain>
        <strain evidence="25">1.H.A.2.8</strain>
        <strain evidence="28 67">1.H.M.1A.1</strain>
        <strain evidence="27 43">1.H.M.1A.2</strain>
        <strain evidence="26 64">1.H.M.1A.3</strain>
        <strain evidence="29 36">1.H.M.2.2</strain>
        <strain evidence="30 68">1.H.M.2.3</strain>
        <strain evidence="31 60">1.H.M.2.4</strain>
        <strain evidence="32 65">1.H.T.2.1</strain>
        <strain evidence="34 40">1.H.T.2.3</strain>
        <strain evidence="33 54">1.H.T.2.5</strain>
        <strain evidence="2 44">2.F.A.2.3</strain>
        <strain evidence="1 57">2.F.T.0.2</strain>
        <strain evidence="3 39">3.F.A.1A.3</strain>
        <strain evidence="6 56">3.F.A.2.12</strain>
        <strain evidence="4 59">3.F.A.2.3</strain>
        <strain evidence="5 45">3.F.A.2.5</strain>
        <strain evidence="7 47">3.F.A.2.6</strain>
        <strain evidence="9 49">3.F.A.2.7</strain>
        <strain evidence="8 46">3.F.T.1A.1</strain>
        <strain evidence="11 51">3.F.T.1A.2</strain>
        <strain evidence="10 55">3.F.T.1A.4</strain>
        <strain evidence="12 41">3.H.A.2.1</strain>
        <strain evidence="13 63">3.H.A.2.4</strain>
        <strain evidence="15 58">3.H.M.1A.1</strain>
        <strain evidence="14 53">3.H.M.1B.1</strain>
        <strain evidence="17 37">3.H.M.1B.2</strain>
        <strain evidence="16 50">3.H.M.1B.5</strain>
    </source>
</reference>
<evidence type="ECO:0000313" key="67">
    <source>
        <dbReference type="Proteomes" id="UP000034925"/>
    </source>
</evidence>
<evidence type="ECO:0000313" key="52">
    <source>
        <dbReference type="Proteomes" id="UP000034450"/>
    </source>
</evidence>
<evidence type="ECO:0000313" key="39">
    <source>
        <dbReference type="Proteomes" id="UP000033878"/>
    </source>
</evidence>
<dbReference type="Proteomes" id="UP000034232">
    <property type="component" value="Unassembled WGS sequence"/>
</dbReference>
<proteinExistence type="predicted"/>
<evidence type="ECO:0000313" key="45">
    <source>
        <dbReference type="Proteomes" id="UP000034151"/>
    </source>
</evidence>
<dbReference type="Proteomes" id="UP000467371">
    <property type="component" value="Chromosome"/>
</dbReference>
<dbReference type="Proteomes" id="UP000033864">
    <property type="component" value="Unassembled WGS sequence"/>
</dbReference>
<dbReference type="EMBL" id="JJQS01000095">
    <property type="protein sequence ID" value="KKH73840.1"/>
    <property type="molecule type" value="Genomic_DNA"/>
</dbReference>
<dbReference type="Proteomes" id="UP000034040">
    <property type="component" value="Unassembled WGS sequence"/>
</dbReference>
<reference evidence="35 69" key="2">
    <citation type="journal article" date="2020" name="Environ. Microbiol. Rep.">
        <title>Redox cycling of Fe(II) and Fe(III) in magnetite accelerates aceticlastic methanogenesis by Methanosarcina mazei.</title>
        <authorList>
            <person name="Wang H."/>
            <person name="Byrne J.M."/>
            <person name="Liu P."/>
            <person name="Liu J."/>
            <person name="Dong X."/>
            <person name="Lu Y."/>
        </authorList>
    </citation>
    <scope>NUCLEOTIDE SEQUENCE [LARGE SCALE GENOMIC DNA]</scope>
    <source>
        <strain evidence="69">zm-15</strain>
        <strain evidence="35">Zm-15</strain>
    </source>
</reference>
<dbReference type="EMBL" id="JJQW01000011">
    <property type="protein sequence ID" value="KKH90971.1"/>
    <property type="molecule type" value="Genomic_DNA"/>
</dbReference>
<dbReference type="EMBL" id="JJQO01000272">
    <property type="protein sequence ID" value="KKH61348.1"/>
    <property type="molecule type" value="Genomic_DNA"/>
</dbReference>
<evidence type="ECO:0000313" key="7">
    <source>
        <dbReference type="EMBL" id="KKG53651.1"/>
    </source>
</evidence>
<dbReference type="EMBL" id="JJQG01000148">
    <property type="protein sequence ID" value="KKH34785.1"/>
    <property type="molecule type" value="Genomic_DNA"/>
</dbReference>
<evidence type="ECO:0000313" key="15">
    <source>
        <dbReference type="EMBL" id="KKG94690.1"/>
    </source>
</evidence>
<dbReference type="PATRIC" id="fig|2209.39.peg.2156"/>
<evidence type="ECO:0000313" key="59">
    <source>
        <dbReference type="Proteomes" id="UP000034667"/>
    </source>
</evidence>
<dbReference type="Proteomes" id="UP000034872">
    <property type="component" value="Unassembled WGS sequence"/>
</dbReference>
<dbReference type="EMBL" id="JJQJ01000093">
    <property type="protein sequence ID" value="KKH49622.1"/>
    <property type="molecule type" value="Genomic_DNA"/>
</dbReference>
<evidence type="ECO:0000313" key="10">
    <source>
        <dbReference type="EMBL" id="KKG60075.1"/>
    </source>
</evidence>
<evidence type="ECO:0000313" key="34">
    <source>
        <dbReference type="EMBL" id="KKI02609.1"/>
    </source>
</evidence>
<evidence type="ECO:0000313" key="29">
    <source>
        <dbReference type="EMBL" id="KKH81469.1"/>
    </source>
</evidence>
<dbReference type="EMBL" id="JJQT01000227">
    <property type="protein sequence ID" value="KKH73167.1"/>
    <property type="molecule type" value="Genomic_DNA"/>
</dbReference>
<evidence type="ECO:0000313" key="31">
    <source>
        <dbReference type="EMBL" id="KKH94441.1"/>
    </source>
</evidence>
<dbReference type="EMBL" id="JJQZ01000065">
    <property type="protein sequence ID" value="KKH96931.1"/>
    <property type="molecule type" value="Genomic_DNA"/>
</dbReference>
<evidence type="ECO:0000313" key="1">
    <source>
        <dbReference type="EMBL" id="KKG03912.1"/>
    </source>
</evidence>
<evidence type="ECO:0000313" key="27">
    <source>
        <dbReference type="EMBL" id="KKH73840.1"/>
    </source>
</evidence>
<evidence type="ECO:0000313" key="13">
    <source>
        <dbReference type="EMBL" id="KKG77231.1"/>
    </source>
</evidence>
<evidence type="ECO:0000313" key="33">
    <source>
        <dbReference type="EMBL" id="KKI01505.1"/>
    </source>
</evidence>
<evidence type="ECO:0000313" key="60">
    <source>
        <dbReference type="Proteomes" id="UP000034668"/>
    </source>
</evidence>
<dbReference type="Proteomes" id="UP000034151">
    <property type="component" value="Unassembled WGS sequence"/>
</dbReference>
<evidence type="ECO:0000313" key="53">
    <source>
        <dbReference type="Proteomes" id="UP000034468"/>
    </source>
</evidence>
<evidence type="ECO:0000313" key="19">
    <source>
        <dbReference type="EMBL" id="KKH34785.1"/>
    </source>
</evidence>
<dbReference type="EMBL" id="JJQX01000124">
    <property type="protein sequence ID" value="KKH94441.1"/>
    <property type="molecule type" value="Genomic_DNA"/>
</dbReference>
<dbReference type="Proteomes" id="UP000034279">
    <property type="component" value="Unassembled WGS sequence"/>
</dbReference>
<dbReference type="Proteomes" id="UP000033814">
    <property type="component" value="Unassembled WGS sequence"/>
</dbReference>
<evidence type="ECO:0000313" key="66">
    <source>
        <dbReference type="Proteomes" id="UP000034921"/>
    </source>
</evidence>
<evidence type="ECO:0000313" key="55">
    <source>
        <dbReference type="Proteomes" id="UP000034566"/>
    </source>
</evidence>
<dbReference type="EMBL" id="JJPK01000091">
    <property type="protein sequence ID" value="KKG60075.1"/>
    <property type="molecule type" value="Genomic_DNA"/>
</dbReference>
<dbReference type="EMBL" id="JJQP01000027">
    <property type="protein sequence ID" value="KKH70279.1"/>
    <property type="molecule type" value="Genomic_DNA"/>
</dbReference>
<dbReference type="Proteomes" id="UP000034937">
    <property type="component" value="Unassembled WGS sequence"/>
</dbReference>
<evidence type="ECO:0000313" key="62">
    <source>
        <dbReference type="Proteomes" id="UP000034758"/>
    </source>
</evidence>
<evidence type="ECO:0000313" key="2">
    <source>
        <dbReference type="EMBL" id="KKG07677.1"/>
    </source>
</evidence>
<evidence type="ECO:0000313" key="9">
    <source>
        <dbReference type="EMBL" id="KKG54387.1"/>
    </source>
</evidence>
<evidence type="ECO:0000313" key="57">
    <source>
        <dbReference type="Proteomes" id="UP000034597"/>
    </source>
</evidence>
<dbReference type="EMBL" id="JJPI01000080">
    <property type="protein sequence ID" value="KKG53932.1"/>
    <property type="molecule type" value="Genomic_DNA"/>
</dbReference>
<dbReference type="EMBL" id="JJPV01000036">
    <property type="protein sequence ID" value="KKH02107.1"/>
    <property type="molecule type" value="Genomic_DNA"/>
</dbReference>
<dbReference type="Proteomes" id="UP000034597">
    <property type="component" value="Unassembled WGS sequence"/>
</dbReference>
<evidence type="ECO:0000313" key="64">
    <source>
        <dbReference type="Proteomes" id="UP000034842"/>
    </source>
</evidence>
<dbReference type="Proteomes" id="UP000033885">
    <property type="component" value="Unassembled WGS sequence"/>
</dbReference>
<evidence type="ECO:0000313" key="58">
    <source>
        <dbReference type="Proteomes" id="UP000034657"/>
    </source>
</evidence>
<evidence type="ECO:0000313" key="14">
    <source>
        <dbReference type="EMBL" id="KKG91291.1"/>
    </source>
</evidence>
<dbReference type="EMBL" id="CP042908">
    <property type="protein sequence ID" value="QIB90590.1"/>
    <property type="molecule type" value="Genomic_DNA"/>
</dbReference>
<evidence type="ECO:0000313" key="56">
    <source>
        <dbReference type="Proteomes" id="UP000034577"/>
    </source>
</evidence>
<dbReference type="EMBL" id="JJPE01000161">
    <property type="protein sequence ID" value="KKG39785.1"/>
    <property type="molecule type" value="Genomic_DNA"/>
</dbReference>
<evidence type="ECO:0000313" key="24">
    <source>
        <dbReference type="EMBL" id="KKH61348.1"/>
    </source>
</evidence>
<dbReference type="Proteomes" id="UP000034577">
    <property type="component" value="Unassembled WGS sequence"/>
</dbReference>
<dbReference type="Proteomes" id="UP000034925">
    <property type="component" value="Unassembled WGS sequence"/>
</dbReference>
<evidence type="ECO:0000313" key="46">
    <source>
        <dbReference type="Proteomes" id="UP000034188"/>
    </source>
</evidence>
<dbReference type="Proteomes" id="UP000034667">
    <property type="component" value="Unassembled WGS sequence"/>
</dbReference>
<dbReference type="Proteomes" id="UP000034001">
    <property type="component" value="Unassembled WGS sequence"/>
</dbReference>
<evidence type="ECO:0000313" key="35">
    <source>
        <dbReference type="EMBL" id="QIB90590.1"/>
    </source>
</evidence>
<name>A0A0F8QVW2_METMZ</name>
<dbReference type="Proteomes" id="UP000034758">
    <property type="component" value="Unassembled WGS sequence"/>
</dbReference>
<dbReference type="EMBL" id="JJQM01000097">
    <property type="protein sequence ID" value="KKH54291.1"/>
    <property type="molecule type" value="Genomic_DNA"/>
</dbReference>
<dbReference type="EMBL" id="JJPP01000135">
    <property type="protein sequence ID" value="KKG77231.1"/>
    <property type="molecule type" value="Genomic_DNA"/>
</dbReference>
<evidence type="ECO:0000313" key="65">
    <source>
        <dbReference type="Proteomes" id="UP000034872"/>
    </source>
</evidence>
<evidence type="ECO:0000313" key="18">
    <source>
        <dbReference type="EMBL" id="KKH31859.1"/>
    </source>
</evidence>
<evidence type="ECO:0000313" key="20">
    <source>
        <dbReference type="EMBL" id="KKH41435.1"/>
    </source>
</evidence>
<evidence type="ECO:0000313" key="21">
    <source>
        <dbReference type="EMBL" id="KKH49622.1"/>
    </source>
</evidence>
<dbReference type="Proteomes" id="UP000034692">
    <property type="component" value="Unassembled WGS sequence"/>
</dbReference>
<evidence type="ECO:0000313" key="22">
    <source>
        <dbReference type="EMBL" id="KKH54291.1"/>
    </source>
</evidence>
<evidence type="ECO:0000313" key="17">
    <source>
        <dbReference type="EMBL" id="KKH02107.1"/>
    </source>
</evidence>
<dbReference type="RefSeq" id="WP_048037097.1">
    <property type="nucleotide sequence ID" value="NZ_JJPB01000035.1"/>
</dbReference>
<dbReference type="EMBL" id="JJPB01000035">
    <property type="protein sequence ID" value="KKG33779.1"/>
    <property type="molecule type" value="Genomic_DNA"/>
</dbReference>
<evidence type="ECO:0000313" key="12">
    <source>
        <dbReference type="EMBL" id="KKG72930.1"/>
    </source>
</evidence>
<dbReference type="Proteomes" id="UP000034468">
    <property type="component" value="Unassembled WGS sequence"/>
</dbReference>
<evidence type="ECO:0000313" key="6">
    <source>
        <dbReference type="EMBL" id="KKG46148.1"/>
    </source>
</evidence>
<dbReference type="Proteomes" id="UP000034566">
    <property type="component" value="Unassembled WGS sequence"/>
</dbReference>
<evidence type="ECO:0000313" key="50">
    <source>
        <dbReference type="Proteomes" id="UP000034253"/>
    </source>
</evidence>
<protein>
    <submittedName>
        <fullName evidence="28">Uncharacterized protein</fullName>
    </submittedName>
</protein>
<evidence type="ECO:0000313" key="51">
    <source>
        <dbReference type="Proteomes" id="UP000034279"/>
    </source>
</evidence>
<evidence type="ECO:0000313" key="54">
    <source>
        <dbReference type="Proteomes" id="UP000034547"/>
    </source>
</evidence>
<evidence type="ECO:0000313" key="8">
    <source>
        <dbReference type="EMBL" id="KKG53932.1"/>
    </source>
</evidence>
<evidence type="ECO:0000313" key="47">
    <source>
        <dbReference type="Proteomes" id="UP000034195"/>
    </source>
</evidence>
<dbReference type="EMBL" id="JJPJ01000075">
    <property type="protein sequence ID" value="KKG61868.1"/>
    <property type="molecule type" value="Genomic_DNA"/>
</dbReference>
<evidence type="ECO:0000313" key="41">
    <source>
        <dbReference type="Proteomes" id="UP000034001"/>
    </source>
</evidence>
<dbReference type="Proteomes" id="UP000034253">
    <property type="component" value="Unassembled WGS sequence"/>
</dbReference>
<evidence type="ECO:0000313" key="48">
    <source>
        <dbReference type="Proteomes" id="UP000034232"/>
    </source>
</evidence>
<dbReference type="Proteomes" id="UP000034450">
    <property type="component" value="Unassembled WGS sequence"/>
</dbReference>
<dbReference type="AlphaFoldDB" id="A0A0F8QVW2"/>
<dbReference type="EMBL" id="JJPU01000209">
    <property type="protein sequence ID" value="KKG91291.1"/>
    <property type="molecule type" value="Genomic_DNA"/>
</dbReference>
<evidence type="ECO:0000313" key="69">
    <source>
        <dbReference type="Proteomes" id="UP000467371"/>
    </source>
</evidence>
<evidence type="ECO:0000313" key="61">
    <source>
        <dbReference type="Proteomes" id="UP000034692"/>
    </source>
</evidence>
<dbReference type="Proteomes" id="UP000034921">
    <property type="component" value="Unassembled WGS sequence"/>
</dbReference>
<evidence type="ECO:0000313" key="11">
    <source>
        <dbReference type="EMBL" id="KKG61868.1"/>
    </source>
</evidence>
<dbReference type="EMBL" id="JJRB01000119">
    <property type="protein sequence ID" value="KKI01505.1"/>
    <property type="molecule type" value="Genomic_DNA"/>
</dbReference>
<dbReference type="EMBL" id="JJPG01000052">
    <property type="protein sequence ID" value="KKG53651.1"/>
    <property type="molecule type" value="Genomic_DNA"/>
</dbReference>
<gene>
    <name evidence="2" type="ORF">DU31_10435</name>
    <name evidence="8" type="ORF">DU33_05260</name>
    <name evidence="6" type="ORF">DU35_04235</name>
    <name evidence="9" type="ORF">DU36_11355</name>
    <name evidence="7" type="ORF">DU38_11440</name>
    <name evidence="5" type="ORF">DU39_09755</name>
    <name evidence="1" type="ORF">DU40_14345</name>
    <name evidence="4" type="ORF">DU41_18285</name>
    <name evidence="10" type="ORF">DU45_13165</name>
    <name evidence="3" type="ORF">DU49_09335</name>
    <name evidence="20" type="ORF">DU50_18655</name>
    <name evidence="19" type="ORF">DU54_09750</name>
    <name evidence="13" type="ORF">DU55_00375</name>
    <name evidence="16" type="ORF">DU56_10015</name>
    <name evidence="18" type="ORF">DU60_07300</name>
    <name evidence="12" type="ORF">DU63_15760</name>
    <name evidence="11" type="ORF">DU64_01035</name>
    <name evidence="14" type="ORF">DU66_05035</name>
    <name evidence="17" type="ORF">DU68_10615</name>
    <name evidence="15" type="ORF">DU69_20250</name>
    <name evidence="25" type="ORF">DU73_09275</name>
    <name evidence="23" type="ORF">DU74_02690</name>
    <name evidence="24" type="ORF">DU75_01010</name>
    <name evidence="22" type="ORF">DU76_16360</name>
    <name evidence="27" type="ORF">DU77_12335</name>
    <name evidence="26" type="ORF">DU78_05400</name>
    <name evidence="31" type="ORF">DU79_05825</name>
    <name evidence="34" type="ORF">DU81_12710</name>
    <name evidence="29" type="ORF">DU82_11635</name>
    <name evidence="33" type="ORF">DU83_07955</name>
    <name evidence="32" type="ORF">DU84_12415</name>
    <name evidence="21" type="ORF">DU85_18885</name>
    <name evidence="28" type="ORF">DU86_00380</name>
    <name evidence="30" type="ORF">DU88_03975</name>
    <name evidence="35" type="ORF">FQU78_05475</name>
</gene>
<evidence type="ECO:0000313" key="30">
    <source>
        <dbReference type="EMBL" id="KKH90971.1"/>
    </source>
</evidence>
<dbReference type="EMBL" id="JJPT01000024">
    <property type="protein sequence ID" value="KKG94690.1"/>
    <property type="molecule type" value="Genomic_DNA"/>
</dbReference>
<dbReference type="EMBL" id="JJOT01000038">
    <property type="protein sequence ID" value="KKG03912.1"/>
    <property type="molecule type" value="Genomic_DNA"/>
</dbReference>
<accession>A0A0F8QVW2</accession>
<evidence type="ECO:0000313" key="68">
    <source>
        <dbReference type="Proteomes" id="UP000034937"/>
    </source>
</evidence>
<dbReference type="Proteomes" id="UP000034842">
    <property type="component" value="Unassembled WGS sequence"/>
</dbReference>
<dbReference type="Proteomes" id="UP000034668">
    <property type="component" value="Unassembled WGS sequence"/>
</dbReference>
<evidence type="ECO:0000313" key="42">
    <source>
        <dbReference type="Proteomes" id="UP000034021"/>
    </source>
</evidence>
<evidence type="ECO:0000313" key="49">
    <source>
        <dbReference type="Proteomes" id="UP000034243"/>
    </source>
</evidence>
<evidence type="ECO:0000313" key="26">
    <source>
        <dbReference type="EMBL" id="KKH73167.1"/>
    </source>
</evidence>
<dbReference type="EMBL" id="JJPO01000082">
    <property type="protein sequence ID" value="KKG72930.1"/>
    <property type="molecule type" value="Genomic_DNA"/>
</dbReference>
<evidence type="ECO:0000313" key="23">
    <source>
        <dbReference type="EMBL" id="KKH59579.1"/>
    </source>
</evidence>
<dbReference type="Proteomes" id="UP000034021">
    <property type="component" value="Unassembled WGS sequence"/>
</dbReference>
<evidence type="ECO:0000313" key="25">
    <source>
        <dbReference type="EMBL" id="KKH70279.1"/>
    </source>
</evidence>
<dbReference type="Proteomes" id="UP000033878">
    <property type="component" value="Unassembled WGS sequence"/>
</dbReference>
<evidence type="ECO:0000313" key="36">
    <source>
        <dbReference type="Proteomes" id="UP000033814"/>
    </source>
</evidence>
<evidence type="ECO:0000313" key="4">
    <source>
        <dbReference type="EMBL" id="KKG39785.1"/>
    </source>
</evidence>
<dbReference type="EMBL" id="JJQV01000112">
    <property type="protein sequence ID" value="KKH81469.1"/>
    <property type="molecule type" value="Genomic_DNA"/>
</dbReference>
<sequence length="102" mass="12042">MTFKNINTAINQELGRIVGVQHHALGIRNQSGERSIYSKPKEFEVWFNQGIAFYESRGYKFQWLSLTTLKVTLPNGKTGKRELSDFEDEYENEYKRQFPARY</sequence>
<dbReference type="EMBL" id="JJQH01000073">
    <property type="protein sequence ID" value="KKH41435.1"/>
    <property type="molecule type" value="Genomic_DNA"/>
</dbReference>
<evidence type="ECO:0000313" key="32">
    <source>
        <dbReference type="EMBL" id="KKH96931.1"/>
    </source>
</evidence>
<dbReference type="EMBL" id="JJPH01000038">
    <property type="protein sequence ID" value="KKG54387.1"/>
    <property type="molecule type" value="Genomic_DNA"/>
</dbReference>
<dbReference type="Proteomes" id="UP000034547">
    <property type="component" value="Unassembled WGS sequence"/>
</dbReference>
<dbReference type="Proteomes" id="UP000034657">
    <property type="component" value="Unassembled WGS sequence"/>
</dbReference>
<evidence type="ECO:0000313" key="16">
    <source>
        <dbReference type="EMBL" id="KKH01333.1"/>
    </source>
</evidence>
<dbReference type="EMBL" id="JJOR01000024">
    <property type="protein sequence ID" value="KKG07677.1"/>
    <property type="molecule type" value="Genomic_DNA"/>
</dbReference>
<dbReference type="Proteomes" id="UP000033835">
    <property type="component" value="Unassembled WGS sequence"/>
</dbReference>
<evidence type="ECO:0000313" key="3">
    <source>
        <dbReference type="EMBL" id="KKG33779.1"/>
    </source>
</evidence>
<dbReference type="Proteomes" id="UP000034817">
    <property type="component" value="Unassembled WGS sequence"/>
</dbReference>
<dbReference type="Proteomes" id="UP000034188">
    <property type="component" value="Unassembled WGS sequence"/>
</dbReference>
<evidence type="ECO:0000313" key="40">
    <source>
        <dbReference type="Proteomes" id="UP000033885"/>
    </source>
</evidence>
<dbReference type="Proteomes" id="UP000034243">
    <property type="component" value="Unassembled WGS sequence"/>
</dbReference>